<keyword evidence="6 10" id="KW-0732">Signal</keyword>
<comment type="subunit">
    <text evidence="4">Monomer.</text>
</comment>
<evidence type="ECO:0000256" key="8">
    <source>
        <dbReference type="ARBA" id="ARBA00023239"/>
    </source>
</evidence>
<feature type="domain" description="Carbohydrate-binding module family 96" evidence="15">
    <location>
        <begin position="707"/>
        <end position="869"/>
    </location>
</feature>
<feature type="chain" id="PRO_5018279614" evidence="10">
    <location>
        <begin position="21"/>
        <end position="965"/>
    </location>
</feature>
<dbReference type="SUPFAM" id="SSF49863">
    <property type="entry name" value="Hyaluronate lyase-like, C-terminal domain"/>
    <property type="match status" value="1"/>
</dbReference>
<comment type="similarity">
    <text evidence="3">Belongs to the polysaccharide lyase 8 family.</text>
</comment>
<dbReference type="OrthoDB" id="6394136at2"/>
<dbReference type="InterPro" id="IPR004103">
    <property type="entry name" value="Lyase_8_C"/>
</dbReference>
<dbReference type="PANTHER" id="PTHR38481:SF1">
    <property type="entry name" value="HYALURONATE LYASE"/>
    <property type="match status" value="1"/>
</dbReference>
<feature type="active site" evidence="9">
    <location>
        <position position="222"/>
    </location>
</feature>
<dbReference type="InterPro" id="IPR003159">
    <property type="entry name" value="Lyase_8_central_dom"/>
</dbReference>
<accession>A0A3N4N5P1</accession>
<evidence type="ECO:0000259" key="12">
    <source>
        <dbReference type="Pfam" id="PF02884"/>
    </source>
</evidence>
<feature type="signal peptide" evidence="10">
    <location>
        <begin position="1"/>
        <end position="20"/>
    </location>
</feature>
<dbReference type="RefSeq" id="WP_120514215.1">
    <property type="nucleotide sequence ID" value="NZ_QXZY01000001.1"/>
</dbReference>
<comment type="subcellular location">
    <subcellularLocation>
        <location evidence="2">Secreted</location>
    </subcellularLocation>
</comment>
<dbReference type="InterPro" id="IPR011013">
    <property type="entry name" value="Gal_mutarotase_sf_dom"/>
</dbReference>
<evidence type="ECO:0000256" key="1">
    <source>
        <dbReference type="ARBA" id="ARBA00001913"/>
    </source>
</evidence>
<dbReference type="Pfam" id="PF08124">
    <property type="entry name" value="Lyase_8_N"/>
    <property type="match status" value="1"/>
</dbReference>
<dbReference type="InterPro" id="IPR055372">
    <property type="entry name" value="CBM96"/>
</dbReference>
<dbReference type="InterPro" id="IPR011071">
    <property type="entry name" value="Lyase_8-like_C"/>
</dbReference>
<feature type="active site" evidence="9">
    <location>
        <position position="285"/>
    </location>
</feature>
<feature type="domain" description="Secretion system C-terminal sorting" evidence="14">
    <location>
        <begin position="894"/>
        <end position="963"/>
    </location>
</feature>
<dbReference type="NCBIfam" id="NF033679">
    <property type="entry name" value="DNRLRE_dom"/>
    <property type="match status" value="1"/>
</dbReference>
<evidence type="ECO:0000259" key="15">
    <source>
        <dbReference type="Pfam" id="PF24517"/>
    </source>
</evidence>
<sequence>MKRSLLLITFFCTCYLASVAQTDYTLVMDRIRAEQLAAAGNITTLDNNVTSTLATLQTNGSWPDISYAYSSTTYTADTHINRVKSFVLAYSYTSSTHYHSATLFDAITRALQYWDTADPQSWNWYHNQISNPQRLGEILIVLYTAPLSLPTTLRDNLLAQMNRGNPAAQTGANKLDIALHFIYRACLTANATLMNTGVTEAFQPIVLTTGEGIQPDLSYQQHGPQLYLYGYGSVFVDGEVKAATYLNGTAWALSGTKLALFSDFVRNAYLKVMRARYIDFSVNGRSISRNNNLAQGSTATLTKLKALDPANLAEYDAQIARNNGSQPPSYMVTPLHTHFWHSDYTVHHRPGYFFGLRNVSPRTTKSENGNGENLKGYYLSEGATNITVSGMEYHNIFPVWDWSRIPGTTVPFITSFPLRTAWGVNFGTAAFSGGVSDSLYGATALAFNDYNTQARKSWFFFDNEIVCLGADVKSTAAQAINTTVNQCLQNGTVTVFANGAQSTAGTGSFNYNNTLKWVSHNGIGYYFPSGGNIQLSNQAQSGTWQSINTGGTTATQTMNVFKLWIDHGTAPTNGSYAYYILPGQNMATYDTTQVRIQSNTADVQAVRHMGLNIRQIVFYKAGTFTKDSVTITVDRACAVMLKNVGSTNVTVSVADPAQSSSPVNVYLDLPNIPQTRHLTANLPSGNLAGSSVAYTVNLSTPVYEPPTAIPAIADAFVRNGTYATTNYGTATSLVIKKDAAGYARETFFKFDVSGLPSGADQVKMRLYVNYANTGIAAVPWIAQYVSNDSWTETGINWNNMPIVTSNIDTATGMAAGNYVEWDVTGVALAQQSADGILSVKVVSNATGSTTDASFSSKETGTASLRPSLVYTAGSLLFSKLQPVMQESPASGTKIFPVPAGTFVRVQTDQVYDKAELHDVSGRVLKVEKLEGKQQFEINLQQVPPGVYMLQLSGPKGKELRKVVKM</sequence>
<feature type="domain" description="Polysaccharide lyase family 8 central" evidence="11">
    <location>
        <begin position="336"/>
        <end position="584"/>
    </location>
</feature>
<evidence type="ECO:0000256" key="7">
    <source>
        <dbReference type="ARBA" id="ARBA00022837"/>
    </source>
</evidence>
<evidence type="ECO:0000256" key="6">
    <source>
        <dbReference type="ARBA" id="ARBA00022729"/>
    </source>
</evidence>
<evidence type="ECO:0000256" key="3">
    <source>
        <dbReference type="ARBA" id="ARBA00006699"/>
    </source>
</evidence>
<reference evidence="17" key="1">
    <citation type="submission" date="2018-11" db="EMBL/GenBank/DDBJ databases">
        <title>Chitinophaga lutea sp.nov., isolate from arsenic contaminated soil.</title>
        <authorList>
            <person name="Zong Y."/>
        </authorList>
    </citation>
    <scope>NUCLEOTIDE SEQUENCE [LARGE SCALE GENOMIC DNA]</scope>
    <source>
        <strain evidence="17">YLT18</strain>
    </source>
</reference>
<dbReference type="Gene3D" id="2.60.220.10">
    <property type="entry name" value="Polysaccharide lyase family 8-like, C-terminal"/>
    <property type="match status" value="1"/>
</dbReference>
<dbReference type="GO" id="GO:0005576">
    <property type="term" value="C:extracellular region"/>
    <property type="evidence" value="ECO:0007669"/>
    <property type="project" value="UniProtKB-SubCell"/>
</dbReference>
<comment type="caution">
    <text evidence="16">The sequence shown here is derived from an EMBL/GenBank/DDBJ whole genome shotgun (WGS) entry which is preliminary data.</text>
</comment>
<evidence type="ECO:0000256" key="9">
    <source>
        <dbReference type="PIRSR" id="PIRSR638970-1"/>
    </source>
</evidence>
<feature type="domain" description="Polysaccharide lyase 8 N-terminal alpha-helical" evidence="13">
    <location>
        <begin position="42"/>
        <end position="301"/>
    </location>
</feature>
<keyword evidence="17" id="KW-1185">Reference proteome</keyword>
<dbReference type="GO" id="GO:0030246">
    <property type="term" value="F:carbohydrate binding"/>
    <property type="evidence" value="ECO:0007669"/>
    <property type="project" value="InterPro"/>
</dbReference>
<dbReference type="NCBIfam" id="TIGR04183">
    <property type="entry name" value="Por_Secre_tail"/>
    <property type="match status" value="1"/>
</dbReference>
<dbReference type="Gene3D" id="2.70.98.10">
    <property type="match status" value="1"/>
</dbReference>
<evidence type="ECO:0000256" key="10">
    <source>
        <dbReference type="SAM" id="SignalP"/>
    </source>
</evidence>
<dbReference type="InterPro" id="IPR038970">
    <property type="entry name" value="Lyase_8"/>
</dbReference>
<dbReference type="Gene3D" id="1.50.10.100">
    <property type="entry name" value="Chondroitin AC/alginate lyase"/>
    <property type="match status" value="1"/>
</dbReference>
<feature type="domain" description="Polysaccharide lyase family 8 C-terminal" evidence="12">
    <location>
        <begin position="598"/>
        <end position="663"/>
    </location>
</feature>
<evidence type="ECO:0000259" key="11">
    <source>
        <dbReference type="Pfam" id="PF02278"/>
    </source>
</evidence>
<dbReference type="SUPFAM" id="SSF48230">
    <property type="entry name" value="Chondroitin AC/alginate lyase"/>
    <property type="match status" value="1"/>
</dbReference>
<evidence type="ECO:0000313" key="17">
    <source>
        <dbReference type="Proteomes" id="UP000279089"/>
    </source>
</evidence>
<dbReference type="Pfam" id="PF02278">
    <property type="entry name" value="Lyase_8"/>
    <property type="match status" value="1"/>
</dbReference>
<protein>
    <submittedName>
        <fullName evidence="16">DNRLRE domain-containing protein</fullName>
    </submittedName>
</protein>
<dbReference type="InterPro" id="IPR008929">
    <property type="entry name" value="Chondroitin_lyas"/>
</dbReference>
<dbReference type="InterPro" id="IPR014718">
    <property type="entry name" value="GH-type_carb-bd"/>
</dbReference>
<dbReference type="InterPro" id="IPR012970">
    <property type="entry name" value="Lyase_8_alpha_N"/>
</dbReference>
<gene>
    <name evidence="16" type="ORF">EG028_01215</name>
</gene>
<evidence type="ECO:0000256" key="2">
    <source>
        <dbReference type="ARBA" id="ARBA00004613"/>
    </source>
</evidence>
<dbReference type="AlphaFoldDB" id="A0A3N4N5P1"/>
<evidence type="ECO:0000256" key="4">
    <source>
        <dbReference type="ARBA" id="ARBA00011245"/>
    </source>
</evidence>
<dbReference type="GO" id="GO:0016837">
    <property type="term" value="F:carbon-oxygen lyase activity, acting on polysaccharides"/>
    <property type="evidence" value="ECO:0007669"/>
    <property type="project" value="UniProtKB-ARBA"/>
</dbReference>
<dbReference type="Proteomes" id="UP000279089">
    <property type="component" value="Unassembled WGS sequence"/>
</dbReference>
<proteinExistence type="inferred from homology"/>
<evidence type="ECO:0000256" key="5">
    <source>
        <dbReference type="ARBA" id="ARBA00022525"/>
    </source>
</evidence>
<dbReference type="CDD" id="cd01083">
    <property type="entry name" value="GAG_Lyase"/>
    <property type="match status" value="1"/>
</dbReference>
<dbReference type="Pfam" id="PF02884">
    <property type="entry name" value="Lyase_8_C"/>
    <property type="match status" value="1"/>
</dbReference>
<keyword evidence="5" id="KW-0964">Secreted</keyword>
<dbReference type="PANTHER" id="PTHR38481">
    <property type="entry name" value="HYALURONATE LYASE"/>
    <property type="match status" value="1"/>
</dbReference>
<feature type="active site" evidence="9">
    <location>
        <position position="231"/>
    </location>
</feature>
<name>A0A3N4N5P1_9BACT</name>
<dbReference type="Pfam" id="PF24517">
    <property type="entry name" value="CBM96"/>
    <property type="match status" value="1"/>
</dbReference>
<evidence type="ECO:0000313" key="16">
    <source>
        <dbReference type="EMBL" id="RPD42943.1"/>
    </source>
</evidence>
<dbReference type="Pfam" id="PF18962">
    <property type="entry name" value="Por_Secre_tail"/>
    <property type="match status" value="1"/>
</dbReference>
<dbReference type="GO" id="GO:0005975">
    <property type="term" value="P:carbohydrate metabolic process"/>
    <property type="evidence" value="ECO:0007669"/>
    <property type="project" value="InterPro"/>
</dbReference>
<keyword evidence="7" id="KW-0106">Calcium</keyword>
<dbReference type="InterPro" id="IPR026444">
    <property type="entry name" value="Secre_tail"/>
</dbReference>
<evidence type="ECO:0000259" key="13">
    <source>
        <dbReference type="Pfam" id="PF08124"/>
    </source>
</evidence>
<organism evidence="16 17">
    <name type="scientific">Chitinophaga barathri</name>
    <dbReference type="NCBI Taxonomy" id="1647451"/>
    <lineage>
        <taxon>Bacteria</taxon>
        <taxon>Pseudomonadati</taxon>
        <taxon>Bacteroidota</taxon>
        <taxon>Chitinophagia</taxon>
        <taxon>Chitinophagales</taxon>
        <taxon>Chitinophagaceae</taxon>
        <taxon>Chitinophaga</taxon>
    </lineage>
</organism>
<keyword evidence="8" id="KW-0456">Lyase</keyword>
<comment type="cofactor">
    <cofactor evidence="1">
        <name>Ca(2+)</name>
        <dbReference type="ChEBI" id="CHEBI:29108"/>
    </cofactor>
</comment>
<dbReference type="EMBL" id="RMBX01000001">
    <property type="protein sequence ID" value="RPD42943.1"/>
    <property type="molecule type" value="Genomic_DNA"/>
</dbReference>
<evidence type="ECO:0000259" key="14">
    <source>
        <dbReference type="Pfam" id="PF18962"/>
    </source>
</evidence>
<dbReference type="SUPFAM" id="SSF74650">
    <property type="entry name" value="Galactose mutarotase-like"/>
    <property type="match status" value="1"/>
</dbReference>